<reference evidence="3 5" key="1">
    <citation type="submission" date="2015-11" db="EMBL/GenBank/DDBJ databases">
        <title>Draft Genome Sequence of the Type Strain Trueperella bernardiae LCDC 89-0504T, Isolated from Blood Culture.</title>
        <authorList>
            <person name="Bernier A.-M."/>
            <person name="Bernard K."/>
        </authorList>
    </citation>
    <scope>NUCLEOTIDE SEQUENCE [LARGE SCALE GENOMIC DNA]</scope>
    <source>
        <strain evidence="3 5">LCDC 89-0504</strain>
    </source>
</reference>
<dbReference type="Pfam" id="PF00817">
    <property type="entry name" value="IMS"/>
    <property type="match status" value="1"/>
</dbReference>
<accession>A0A0W1KM22</accession>
<dbReference type="Proteomes" id="UP000054404">
    <property type="component" value="Unassembled WGS sequence"/>
</dbReference>
<dbReference type="InterPro" id="IPR017961">
    <property type="entry name" value="DNA_pol_Y-fam_little_finger"/>
</dbReference>
<dbReference type="EMBL" id="LNIZ01000001">
    <property type="protein sequence ID" value="KTF05066.1"/>
    <property type="molecule type" value="Genomic_DNA"/>
</dbReference>
<dbReference type="InterPro" id="IPR001126">
    <property type="entry name" value="UmuC"/>
</dbReference>
<evidence type="ECO:0000313" key="3">
    <source>
        <dbReference type="EMBL" id="KTF05066.1"/>
    </source>
</evidence>
<evidence type="ECO:0008006" key="6">
    <source>
        <dbReference type="Google" id="ProtNLM"/>
    </source>
</evidence>
<feature type="domain" description="UmuC" evidence="1">
    <location>
        <begin position="14"/>
        <end position="146"/>
    </location>
</feature>
<dbReference type="Pfam" id="PF11799">
    <property type="entry name" value="IMS_C"/>
    <property type="match status" value="1"/>
</dbReference>
<evidence type="ECO:0000313" key="5">
    <source>
        <dbReference type="Proteomes" id="UP000054404"/>
    </source>
</evidence>
<reference evidence="4" key="2">
    <citation type="submission" date="2023-05" db="EMBL/GenBank/DDBJ databases">
        <title>Genomic Catalog of Human Bladder Bacteria.</title>
        <authorList>
            <person name="Du J."/>
        </authorList>
    </citation>
    <scope>NUCLEOTIDE SEQUENCE</scope>
    <source>
        <strain evidence="4">UMB1304A</strain>
    </source>
</reference>
<dbReference type="EMBL" id="JASPDQ010000002">
    <property type="protein sequence ID" value="MDK8601171.1"/>
    <property type="molecule type" value="Genomic_DNA"/>
</dbReference>
<dbReference type="STRING" id="59561.AQZ59_00376"/>
<dbReference type="OrthoDB" id="5244088at2"/>
<dbReference type="PATRIC" id="fig|59561.3.peg.370"/>
<evidence type="ECO:0000259" key="2">
    <source>
        <dbReference type="Pfam" id="PF11799"/>
    </source>
</evidence>
<protein>
    <recommendedName>
        <fullName evidence="6">DNA polymerase IV</fullName>
    </recommendedName>
</protein>
<dbReference type="AlphaFoldDB" id="A0A0W1KM22"/>
<dbReference type="InterPro" id="IPR043502">
    <property type="entry name" value="DNA/RNA_pol_sf"/>
</dbReference>
<name>A0A0W1KM22_9ACTO</name>
<gene>
    <name evidence="3" type="ORF">AQZ59_00376</name>
    <name evidence="4" type="ORF">QP858_01685</name>
</gene>
<feature type="domain" description="DNA polymerase Y-family little finger" evidence="2">
    <location>
        <begin position="237"/>
        <end position="342"/>
    </location>
</feature>
<evidence type="ECO:0000259" key="1">
    <source>
        <dbReference type="Pfam" id="PF00817"/>
    </source>
</evidence>
<evidence type="ECO:0000313" key="4">
    <source>
        <dbReference type="EMBL" id="MDK8601171.1"/>
    </source>
</evidence>
<proteinExistence type="predicted"/>
<dbReference type="SUPFAM" id="SSF56672">
    <property type="entry name" value="DNA/RNA polymerases"/>
    <property type="match status" value="1"/>
</dbReference>
<dbReference type="GO" id="GO:0006281">
    <property type="term" value="P:DNA repair"/>
    <property type="evidence" value="ECO:0007669"/>
    <property type="project" value="InterPro"/>
</dbReference>
<dbReference type="RefSeq" id="WP_062612603.1">
    <property type="nucleotide sequence ID" value="NZ_CP127099.1"/>
</dbReference>
<sequence>MMRGSVWVPDWPVASAIMAGRALPEEPVAIYANRVVAVNGVAYAEGVREGMKRRQAQSVASGLHLIRQDPDLEVASFERVVRVCEEHIAYLSVLEPGLITFLARGPVGAAGSVRALSENLVGDIALHTGLEAHVGFGDGLLTSILAARTDAHVRHAPPFLDAHPVGAILHGAATARSREQMRAFVGAMENLGVLTIGDLRRLDRAALLTRFEVAGRVLSLIDGGEPERDGASYGVQELVVEREADPPLANLDQAAFLARQMGEELAEALTLRGVIARELTIYTRSSVERRRAWSLDAASAKDISDRVRWQLSAWMSEEQHGISRISIAASAILPAGRAQGALWGSDRASADAAARAVSRIQSLLGEDSVLAPEHVGGRHPLEAHQMRLWEQAPSDTLRADPWPGRLPEPWPSFVKAAPEKIAVLDARGHDCALTALGTFSCAHGCAHPRPAALVAGGAPEPLVTAAGPWLQATGWWVPASEQRKAWMEFADLRGRGYLAYREGGQWWLAGVYE</sequence>
<organism evidence="3 5">
    <name type="scientific">Trueperella bernardiae</name>
    <dbReference type="NCBI Taxonomy" id="59561"/>
    <lineage>
        <taxon>Bacteria</taxon>
        <taxon>Bacillati</taxon>
        <taxon>Actinomycetota</taxon>
        <taxon>Actinomycetes</taxon>
        <taxon>Actinomycetales</taxon>
        <taxon>Actinomycetaceae</taxon>
        <taxon>Trueperella</taxon>
    </lineage>
</organism>
<dbReference type="Proteomes" id="UP001225576">
    <property type="component" value="Unassembled WGS sequence"/>
</dbReference>
<keyword evidence="5" id="KW-1185">Reference proteome</keyword>
<comment type="caution">
    <text evidence="3">The sequence shown here is derived from an EMBL/GenBank/DDBJ whole genome shotgun (WGS) entry which is preliminary data.</text>
</comment>